<protein>
    <submittedName>
        <fullName evidence="2">Uncharacterized protein</fullName>
    </submittedName>
</protein>
<keyword evidence="3" id="KW-1185">Reference proteome</keyword>
<evidence type="ECO:0000313" key="3">
    <source>
        <dbReference type="Proteomes" id="UP001519921"/>
    </source>
</evidence>
<feature type="compositionally biased region" description="Pro residues" evidence="1">
    <location>
        <begin position="49"/>
        <end position="59"/>
    </location>
</feature>
<feature type="region of interest" description="Disordered" evidence="1">
    <location>
        <begin position="34"/>
        <end position="81"/>
    </location>
</feature>
<dbReference type="EMBL" id="JAHXPT010000003">
    <property type="protein sequence ID" value="MBW6409567.1"/>
    <property type="molecule type" value="Genomic_DNA"/>
</dbReference>
<comment type="caution">
    <text evidence="2">The sequence shown here is derived from an EMBL/GenBank/DDBJ whole genome shotgun (WGS) entry which is preliminary data.</text>
</comment>
<sequence length="332" mass="38770">MLNENDDTYKDDNESLNYEFSSIPYEYFSNQRTPFIPGGKFPGGGNMPPGMPQSPPPNYIPSKKDNGVQKLSKSQDSPQAKAVSPNSIRFCLFKYTYIWETNGKSYWAFLFNVDKRSISGFRWLGRYWVYFGLDLKRIDSFICYRSDLISNCENCRNSINNDIQFQNNKQEYSLNEIRHVYTKTLASIDIPEVKEDFKNQTIGYIDDTPITTEVPCVKFRNISYRITLELSYPSNYDDDLKTKINLLANEASNNTYETIFSTRNNDESSNPLEVFNSSIGLIPEALKSFSDSFNSKFRELNLSKDRSSEISYYIREEKINDNWKYYYKDSFF</sequence>
<name>A0ABS7ALP7_9CLOT</name>
<dbReference type="RefSeq" id="WP_219778621.1">
    <property type="nucleotide sequence ID" value="NZ_JAHXPT010000003.1"/>
</dbReference>
<reference evidence="2 3" key="1">
    <citation type="submission" date="2021-07" db="EMBL/GenBank/DDBJ databases">
        <title>Clostridium weizhouense sp. nov., an anaerobic bacterium isolated from activated sludge of Petroleum wastewater.</title>
        <authorList>
            <person name="Li Q."/>
        </authorList>
    </citation>
    <scope>NUCLEOTIDE SEQUENCE [LARGE SCALE GENOMIC DNA]</scope>
    <source>
        <strain evidence="2 3">YB-6</strain>
    </source>
</reference>
<proteinExistence type="predicted"/>
<organism evidence="2 3">
    <name type="scientific">Clostridium weizhouense</name>
    <dbReference type="NCBI Taxonomy" id="2859781"/>
    <lineage>
        <taxon>Bacteria</taxon>
        <taxon>Bacillati</taxon>
        <taxon>Bacillota</taxon>
        <taxon>Clostridia</taxon>
        <taxon>Eubacteriales</taxon>
        <taxon>Clostridiaceae</taxon>
        <taxon>Clostridium</taxon>
    </lineage>
</organism>
<gene>
    <name evidence="2" type="ORF">KYD98_05640</name>
</gene>
<accession>A0ABS7ALP7</accession>
<dbReference type="Proteomes" id="UP001519921">
    <property type="component" value="Unassembled WGS sequence"/>
</dbReference>
<feature type="compositionally biased region" description="Polar residues" evidence="1">
    <location>
        <begin position="69"/>
        <end position="78"/>
    </location>
</feature>
<evidence type="ECO:0000313" key="2">
    <source>
        <dbReference type="EMBL" id="MBW6409567.1"/>
    </source>
</evidence>
<evidence type="ECO:0000256" key="1">
    <source>
        <dbReference type="SAM" id="MobiDB-lite"/>
    </source>
</evidence>